<dbReference type="EMBL" id="JAJJMB010016409">
    <property type="protein sequence ID" value="KAI3847419.1"/>
    <property type="molecule type" value="Genomic_DNA"/>
</dbReference>
<dbReference type="AlphaFoldDB" id="A0AAD4X564"/>
<protein>
    <submittedName>
        <fullName evidence="1">Uncharacterized protein</fullName>
    </submittedName>
</protein>
<evidence type="ECO:0000313" key="2">
    <source>
        <dbReference type="Proteomes" id="UP001202328"/>
    </source>
</evidence>
<keyword evidence="2" id="KW-1185">Reference proteome</keyword>
<gene>
    <name evidence="1" type="ORF">MKW98_032745</name>
</gene>
<organism evidence="1 2">
    <name type="scientific">Papaver atlanticum</name>
    <dbReference type="NCBI Taxonomy" id="357466"/>
    <lineage>
        <taxon>Eukaryota</taxon>
        <taxon>Viridiplantae</taxon>
        <taxon>Streptophyta</taxon>
        <taxon>Embryophyta</taxon>
        <taxon>Tracheophyta</taxon>
        <taxon>Spermatophyta</taxon>
        <taxon>Magnoliopsida</taxon>
        <taxon>Ranunculales</taxon>
        <taxon>Papaveraceae</taxon>
        <taxon>Papaveroideae</taxon>
        <taxon>Papaver</taxon>
    </lineage>
</organism>
<comment type="caution">
    <text evidence="1">The sequence shown here is derived from an EMBL/GenBank/DDBJ whole genome shotgun (WGS) entry which is preliminary data.</text>
</comment>
<sequence length="135" mass="15002">MARSRSCRGIALILIGFFFASNIFICNGKVQFTCTYTKTKVLNRIDLDYNLVHHRSRQLIAAGYILISKPNALEYKFVRNHATIAAIQGPCYDPIDCNRICSQLANSLADIYTGNTGNCAYDGTTKESFCTCCVP</sequence>
<reference evidence="1" key="1">
    <citation type="submission" date="2022-04" db="EMBL/GenBank/DDBJ databases">
        <title>A functionally conserved STORR gene fusion in Papaver species that diverged 16.8 million years ago.</title>
        <authorList>
            <person name="Catania T."/>
        </authorList>
    </citation>
    <scope>NUCLEOTIDE SEQUENCE</scope>
    <source>
        <strain evidence="1">S-188037</strain>
    </source>
</reference>
<proteinExistence type="predicted"/>
<name>A0AAD4X564_9MAGN</name>
<accession>A0AAD4X564</accession>
<evidence type="ECO:0000313" key="1">
    <source>
        <dbReference type="EMBL" id="KAI3847419.1"/>
    </source>
</evidence>
<dbReference type="Proteomes" id="UP001202328">
    <property type="component" value="Unassembled WGS sequence"/>
</dbReference>